<name>A0A6G9AVS6_9BACT</name>
<protein>
    <submittedName>
        <fullName evidence="2">GNAT family N-acetyltransferase</fullName>
    </submittedName>
</protein>
<dbReference type="RefSeq" id="WP_167216263.1">
    <property type="nucleotide sequence ID" value="NZ_CP050063.1"/>
</dbReference>
<dbReference type="InterPro" id="IPR016181">
    <property type="entry name" value="Acyl_CoA_acyltransferase"/>
</dbReference>
<dbReference type="Proteomes" id="UP000501802">
    <property type="component" value="Chromosome"/>
</dbReference>
<gene>
    <name evidence="2" type="ORF">G8759_29005</name>
</gene>
<dbReference type="PANTHER" id="PTHR43415:SF3">
    <property type="entry name" value="GNAT-FAMILY ACETYLTRANSFERASE"/>
    <property type="match status" value="1"/>
</dbReference>
<dbReference type="Pfam" id="PF13302">
    <property type="entry name" value="Acetyltransf_3"/>
    <property type="match status" value="1"/>
</dbReference>
<sequence length="158" mass="17837">MLTCRKAKPADARLYFDWANDPETRRQSFNTTPITLETHTTWFSRKLVSPDALLLVFENEKSQAVGQVRFERIPIADMPDEIIVGVSVDVRFRGQGFASQIISQGCQSCKKQWGAITIHAYIRPDNQGSIRSFTKAGFKFSHESGKFGVPSFVYSKTV</sequence>
<organism evidence="2 3">
    <name type="scientific">Spirosoma aureum</name>
    <dbReference type="NCBI Taxonomy" id="2692134"/>
    <lineage>
        <taxon>Bacteria</taxon>
        <taxon>Pseudomonadati</taxon>
        <taxon>Bacteroidota</taxon>
        <taxon>Cytophagia</taxon>
        <taxon>Cytophagales</taxon>
        <taxon>Cytophagaceae</taxon>
        <taxon>Spirosoma</taxon>
    </lineage>
</organism>
<evidence type="ECO:0000313" key="3">
    <source>
        <dbReference type="Proteomes" id="UP000501802"/>
    </source>
</evidence>
<accession>A0A6G9AVS6</accession>
<keyword evidence="2" id="KW-0808">Transferase</keyword>
<dbReference type="GO" id="GO:0016747">
    <property type="term" value="F:acyltransferase activity, transferring groups other than amino-acyl groups"/>
    <property type="evidence" value="ECO:0007669"/>
    <property type="project" value="InterPro"/>
</dbReference>
<dbReference type="InterPro" id="IPR000182">
    <property type="entry name" value="GNAT_dom"/>
</dbReference>
<dbReference type="PROSITE" id="PS51186">
    <property type="entry name" value="GNAT"/>
    <property type="match status" value="1"/>
</dbReference>
<evidence type="ECO:0000313" key="2">
    <source>
        <dbReference type="EMBL" id="QIP16395.1"/>
    </source>
</evidence>
<dbReference type="KEGG" id="spib:G8759_29005"/>
<dbReference type="AlphaFoldDB" id="A0A6G9AVS6"/>
<dbReference type="PANTHER" id="PTHR43415">
    <property type="entry name" value="SPERMIDINE N(1)-ACETYLTRANSFERASE"/>
    <property type="match status" value="1"/>
</dbReference>
<keyword evidence="3" id="KW-1185">Reference proteome</keyword>
<feature type="domain" description="N-acetyltransferase" evidence="1">
    <location>
        <begin position="2"/>
        <end position="158"/>
    </location>
</feature>
<dbReference type="Gene3D" id="3.40.630.30">
    <property type="match status" value="1"/>
</dbReference>
<dbReference type="SUPFAM" id="SSF55729">
    <property type="entry name" value="Acyl-CoA N-acyltransferases (Nat)"/>
    <property type="match status" value="1"/>
</dbReference>
<proteinExistence type="predicted"/>
<reference evidence="2 3" key="1">
    <citation type="submission" date="2020-03" db="EMBL/GenBank/DDBJ databases">
        <authorList>
            <person name="Kim M.K."/>
        </authorList>
    </citation>
    <scope>NUCLEOTIDE SEQUENCE [LARGE SCALE GENOMIC DNA]</scope>
    <source>
        <strain evidence="2 3">BT328</strain>
    </source>
</reference>
<evidence type="ECO:0000259" key="1">
    <source>
        <dbReference type="PROSITE" id="PS51186"/>
    </source>
</evidence>
<dbReference type="EMBL" id="CP050063">
    <property type="protein sequence ID" value="QIP16395.1"/>
    <property type="molecule type" value="Genomic_DNA"/>
</dbReference>